<evidence type="ECO:0000313" key="2">
    <source>
        <dbReference type="EMBL" id="MFC3579144.1"/>
    </source>
</evidence>
<reference evidence="3" key="1">
    <citation type="journal article" date="2019" name="Int. J. Syst. Evol. Microbiol.">
        <title>The Global Catalogue of Microorganisms (GCM) 10K type strain sequencing project: providing services to taxonomists for standard genome sequencing and annotation.</title>
        <authorList>
            <consortium name="The Broad Institute Genomics Platform"/>
            <consortium name="The Broad Institute Genome Sequencing Center for Infectious Disease"/>
            <person name="Wu L."/>
            <person name="Ma J."/>
        </authorList>
    </citation>
    <scope>NUCLEOTIDE SEQUENCE [LARGE SCALE GENOMIC DNA]</scope>
    <source>
        <strain evidence="3">KCTC 42739</strain>
    </source>
</reference>
<feature type="compositionally biased region" description="Low complexity" evidence="1">
    <location>
        <begin position="135"/>
        <end position="146"/>
    </location>
</feature>
<sequence length="154" mass="16255">MTWAAALTLLKRIWWSAPIALLAAGLIVTRGTLADARADLKLERAQRATDKAIGERDVAEAEAGFKGQLATASETYAARLAAREPIILRSTDTVRTYAETPAGRVLCLAPDRVSGIDTFDLELFSANSASTGRSAAAVPADADQAAGGRISEQR</sequence>
<comment type="caution">
    <text evidence="2">The sequence shown here is derived from an EMBL/GenBank/DDBJ whole genome shotgun (WGS) entry which is preliminary data.</text>
</comment>
<name>A0ABV7SQA2_9SPHN</name>
<evidence type="ECO:0000313" key="3">
    <source>
        <dbReference type="Proteomes" id="UP001595713"/>
    </source>
</evidence>
<dbReference type="EMBL" id="JBHRXP010000001">
    <property type="protein sequence ID" value="MFC3579144.1"/>
    <property type="molecule type" value="Genomic_DNA"/>
</dbReference>
<protein>
    <submittedName>
        <fullName evidence="2">Uncharacterized protein</fullName>
    </submittedName>
</protein>
<dbReference type="RefSeq" id="WP_261295902.1">
    <property type="nucleotide sequence ID" value="NZ_JANQBK010000023.1"/>
</dbReference>
<gene>
    <name evidence="2" type="ORF">ACFONA_03115</name>
</gene>
<organism evidence="2 3">
    <name type="scientific">Sphingomonas hylomeconis</name>
    <dbReference type="NCBI Taxonomy" id="1395958"/>
    <lineage>
        <taxon>Bacteria</taxon>
        <taxon>Pseudomonadati</taxon>
        <taxon>Pseudomonadota</taxon>
        <taxon>Alphaproteobacteria</taxon>
        <taxon>Sphingomonadales</taxon>
        <taxon>Sphingomonadaceae</taxon>
        <taxon>Sphingomonas</taxon>
    </lineage>
</organism>
<feature type="region of interest" description="Disordered" evidence="1">
    <location>
        <begin position="134"/>
        <end position="154"/>
    </location>
</feature>
<dbReference type="Proteomes" id="UP001595713">
    <property type="component" value="Unassembled WGS sequence"/>
</dbReference>
<keyword evidence="3" id="KW-1185">Reference proteome</keyword>
<evidence type="ECO:0000256" key="1">
    <source>
        <dbReference type="SAM" id="MobiDB-lite"/>
    </source>
</evidence>
<proteinExistence type="predicted"/>
<accession>A0ABV7SQA2</accession>